<keyword evidence="2" id="KW-1185">Reference proteome</keyword>
<accession>A0A0A2UQ86</accession>
<gene>
    <name evidence="1" type="ORF">N780_06940</name>
</gene>
<dbReference type="STRING" id="1385513.N780_06940"/>
<name>A0A0A2UQ86_9BACI</name>
<dbReference type="Proteomes" id="UP000030153">
    <property type="component" value="Unassembled WGS sequence"/>
</dbReference>
<protein>
    <submittedName>
        <fullName evidence="1">Osmotically inducible protein C</fullName>
    </submittedName>
</protein>
<dbReference type="Pfam" id="PF02566">
    <property type="entry name" value="OsmC"/>
    <property type="match status" value="1"/>
</dbReference>
<reference evidence="1 2" key="1">
    <citation type="submission" date="2013-08" db="EMBL/GenBank/DDBJ databases">
        <title>Genome of Pontibacillus chungwhensis.</title>
        <authorList>
            <person name="Wang Q."/>
            <person name="Wang G."/>
        </authorList>
    </citation>
    <scope>NUCLEOTIDE SEQUENCE [LARGE SCALE GENOMIC DNA]</scope>
    <source>
        <strain evidence="1 2">BH030062</strain>
    </source>
</reference>
<dbReference type="SUPFAM" id="SSF82784">
    <property type="entry name" value="OsmC-like"/>
    <property type="match status" value="1"/>
</dbReference>
<comment type="caution">
    <text evidence="1">The sequence shown here is derived from an EMBL/GenBank/DDBJ whole genome shotgun (WGS) entry which is preliminary data.</text>
</comment>
<dbReference type="OrthoDB" id="1433018at2"/>
<dbReference type="Gene3D" id="3.30.300.20">
    <property type="match status" value="1"/>
</dbReference>
<dbReference type="InterPro" id="IPR052924">
    <property type="entry name" value="OsmC/Ohr_hydroprdx_reductase"/>
</dbReference>
<dbReference type="InterPro" id="IPR015946">
    <property type="entry name" value="KH_dom-like_a/b"/>
</dbReference>
<sequence>MAEQKFHVTTNSKGMKTEIKADEHTFVIDEPAKMGGTNEGADPLSTLLGSLAGCETVVANMVAKEIDFDLESIEFNIDGSLDPRGLMGDENVRPYFQTVTVHALVHTSETQERINELQRITDKRCPVYTTLKAAGVELTPKWEKA</sequence>
<dbReference type="InterPro" id="IPR003718">
    <property type="entry name" value="OsmC/Ohr_fam"/>
</dbReference>
<dbReference type="AlphaFoldDB" id="A0A0A2UQ86"/>
<dbReference type="PANTHER" id="PTHR35368">
    <property type="entry name" value="HYDROPEROXIDE REDUCTASE"/>
    <property type="match status" value="1"/>
</dbReference>
<evidence type="ECO:0000313" key="1">
    <source>
        <dbReference type="EMBL" id="KGP90119.1"/>
    </source>
</evidence>
<dbReference type="eggNOG" id="COG1765">
    <property type="taxonomic scope" value="Bacteria"/>
</dbReference>
<dbReference type="EMBL" id="AVBG01000016">
    <property type="protein sequence ID" value="KGP90119.1"/>
    <property type="molecule type" value="Genomic_DNA"/>
</dbReference>
<evidence type="ECO:0000313" key="2">
    <source>
        <dbReference type="Proteomes" id="UP000030153"/>
    </source>
</evidence>
<dbReference type="InterPro" id="IPR036102">
    <property type="entry name" value="OsmC/Ohrsf"/>
</dbReference>
<dbReference type="RefSeq" id="WP_036786697.1">
    <property type="nucleotide sequence ID" value="NZ_AVBG01000016.1"/>
</dbReference>
<dbReference type="PANTHER" id="PTHR35368:SF1">
    <property type="entry name" value="HYDROPEROXIDE REDUCTASE"/>
    <property type="match status" value="1"/>
</dbReference>
<proteinExistence type="predicted"/>
<organism evidence="1 2">
    <name type="scientific">Pontibacillus chungwhensis BH030062</name>
    <dbReference type="NCBI Taxonomy" id="1385513"/>
    <lineage>
        <taxon>Bacteria</taxon>
        <taxon>Bacillati</taxon>
        <taxon>Bacillota</taxon>
        <taxon>Bacilli</taxon>
        <taxon>Bacillales</taxon>
        <taxon>Bacillaceae</taxon>
        <taxon>Pontibacillus</taxon>
    </lineage>
</organism>